<reference evidence="2" key="2">
    <citation type="submission" date="2021-08" db="EMBL/GenBank/DDBJ databases">
        <authorList>
            <person name="Tani A."/>
            <person name="Ola A."/>
            <person name="Ogura Y."/>
            <person name="Katsura K."/>
            <person name="Hayashi T."/>
        </authorList>
    </citation>
    <scope>NUCLEOTIDE SEQUENCE</scope>
    <source>
        <strain evidence="2">KCTC 52305</strain>
    </source>
</reference>
<sequence>MMGMGRGPGAALLRGSFLRGSLLRGGLLQAGLLQAGLLRRGLLRRAFLRRAFLRGGVLGAALLLAGGRAGAAAPAANGPCRPVVHEGERYVACTVDLRRARIKLFWRGPDGLPYGSLSRLASQQGTGLTFAMNAGMYDAGLAPVGLYVEDGRELKSANTANGPGNFHLKPNGVFYVAGERAGVMDTGRYLKVHPRPDFATQSGPMLVIGGRIHPKISEDGPSQKIRNGVGVRPDGHVAVFAISEAPVSFGAFARLFRDGLACPNALFLDGSVSSLYAPALGRQDLSRPLGPLVGAVPR</sequence>
<evidence type="ECO:0000259" key="1">
    <source>
        <dbReference type="Pfam" id="PF09992"/>
    </source>
</evidence>
<dbReference type="EMBL" id="BPQH01000013">
    <property type="protein sequence ID" value="GJD51451.1"/>
    <property type="molecule type" value="Genomic_DNA"/>
</dbReference>
<comment type="caution">
    <text evidence="2">The sequence shown here is derived from an EMBL/GenBank/DDBJ whole genome shotgun (WGS) entry which is preliminary data.</text>
</comment>
<protein>
    <recommendedName>
        <fullName evidence="1">Phosphodiester glycosidase domain-containing protein</fullName>
    </recommendedName>
</protein>
<evidence type="ECO:0000313" key="2">
    <source>
        <dbReference type="EMBL" id="GJD51451.1"/>
    </source>
</evidence>
<dbReference type="Proteomes" id="UP001055167">
    <property type="component" value="Unassembled WGS sequence"/>
</dbReference>
<dbReference type="InterPro" id="IPR018711">
    <property type="entry name" value="NAGPA"/>
</dbReference>
<organism evidence="2 3">
    <name type="scientific">Methylobacterium crusticola</name>
    <dbReference type="NCBI Taxonomy" id="1697972"/>
    <lineage>
        <taxon>Bacteria</taxon>
        <taxon>Pseudomonadati</taxon>
        <taxon>Pseudomonadota</taxon>
        <taxon>Alphaproteobacteria</taxon>
        <taxon>Hyphomicrobiales</taxon>
        <taxon>Methylobacteriaceae</taxon>
        <taxon>Methylobacterium</taxon>
    </lineage>
</organism>
<dbReference type="Pfam" id="PF09992">
    <property type="entry name" value="NAGPA"/>
    <property type="match status" value="1"/>
</dbReference>
<keyword evidence="3" id="KW-1185">Reference proteome</keyword>
<reference evidence="2" key="1">
    <citation type="journal article" date="2021" name="Front. Microbiol.">
        <title>Comprehensive Comparative Genomics and Phenotyping of Methylobacterium Species.</title>
        <authorList>
            <person name="Alessa O."/>
            <person name="Ogura Y."/>
            <person name="Fujitani Y."/>
            <person name="Takami H."/>
            <person name="Hayashi T."/>
            <person name="Sahin N."/>
            <person name="Tani A."/>
        </authorList>
    </citation>
    <scope>NUCLEOTIDE SEQUENCE</scope>
    <source>
        <strain evidence="2">KCTC 52305</strain>
    </source>
</reference>
<name>A0ABQ4R1E3_9HYPH</name>
<evidence type="ECO:0000313" key="3">
    <source>
        <dbReference type="Proteomes" id="UP001055167"/>
    </source>
</evidence>
<feature type="domain" description="Phosphodiester glycosidase" evidence="1">
    <location>
        <begin position="127"/>
        <end position="276"/>
    </location>
</feature>
<proteinExistence type="predicted"/>
<accession>A0ABQ4R1E3</accession>
<gene>
    <name evidence="2" type="ORF">OPKNFCMD_4205</name>
</gene>